<name>A0A6I6MRN1_9ACTN</name>
<dbReference type="InterPro" id="IPR035992">
    <property type="entry name" value="Ricin_B-like_lectins"/>
</dbReference>
<dbReference type="Proteomes" id="UP000436138">
    <property type="component" value="Chromosome"/>
</dbReference>
<organism evidence="1 2">
    <name type="scientific">Streptomyces broussonetiae</name>
    <dbReference type="NCBI Taxonomy" id="2686304"/>
    <lineage>
        <taxon>Bacteria</taxon>
        <taxon>Bacillati</taxon>
        <taxon>Actinomycetota</taxon>
        <taxon>Actinomycetes</taxon>
        <taxon>Kitasatosporales</taxon>
        <taxon>Streptomycetaceae</taxon>
        <taxon>Streptomyces</taxon>
    </lineage>
</organism>
<dbReference type="SUPFAM" id="SSF50370">
    <property type="entry name" value="Ricin B-like lectins"/>
    <property type="match status" value="1"/>
</dbReference>
<gene>
    <name evidence="1" type="ORF">GQF42_06390</name>
</gene>
<sequence>MGGYAIRDVGTGFWATDRDGRVLGTSDFDSGGSVWVVQRADDGAFTISKRGQASVWTAVGDHVELKPANGSSAQHWRFERLVG</sequence>
<dbReference type="EMBL" id="CP047020">
    <property type="protein sequence ID" value="QHA02963.1"/>
    <property type="molecule type" value="Genomic_DNA"/>
</dbReference>
<dbReference type="RefSeq" id="WP_158918482.1">
    <property type="nucleotide sequence ID" value="NZ_CP047020.1"/>
</dbReference>
<proteinExistence type="predicted"/>
<dbReference type="Gene3D" id="2.80.10.50">
    <property type="match status" value="1"/>
</dbReference>
<evidence type="ECO:0008006" key="3">
    <source>
        <dbReference type="Google" id="ProtNLM"/>
    </source>
</evidence>
<accession>A0A6I6MRN1</accession>
<evidence type="ECO:0000313" key="2">
    <source>
        <dbReference type="Proteomes" id="UP000436138"/>
    </source>
</evidence>
<keyword evidence="2" id="KW-1185">Reference proteome</keyword>
<evidence type="ECO:0000313" key="1">
    <source>
        <dbReference type="EMBL" id="QHA02963.1"/>
    </source>
</evidence>
<dbReference type="AlphaFoldDB" id="A0A6I6MRN1"/>
<protein>
    <recommendedName>
        <fullName evidence="3">Ricin B lectin domain-containing protein</fullName>
    </recommendedName>
</protein>
<reference evidence="1 2" key="1">
    <citation type="submission" date="2019-12" db="EMBL/GenBank/DDBJ databases">
        <title>Streptomyces sp. strain T44 isolated from rhizosphere soil of Broussonetia papyrifera.</title>
        <authorList>
            <person name="Mo P."/>
        </authorList>
    </citation>
    <scope>NUCLEOTIDE SEQUENCE [LARGE SCALE GENOMIC DNA]</scope>
    <source>
        <strain evidence="1 2">T44</strain>
    </source>
</reference>
<dbReference type="KEGG" id="sbro:GQF42_06390"/>